<name>A0A1D1VA76_RAMVA</name>
<protein>
    <submittedName>
        <fullName evidence="1">Uncharacterized protein</fullName>
    </submittedName>
</protein>
<dbReference type="Proteomes" id="UP000186922">
    <property type="component" value="Unassembled WGS sequence"/>
</dbReference>
<dbReference type="EMBL" id="BDGG01000004">
    <property type="protein sequence ID" value="GAU98549.1"/>
    <property type="molecule type" value="Genomic_DNA"/>
</dbReference>
<keyword evidence="2" id="KW-1185">Reference proteome</keyword>
<reference evidence="1 2" key="1">
    <citation type="journal article" date="2016" name="Nat. Commun.">
        <title>Extremotolerant tardigrade genome and improved radiotolerance of human cultured cells by tardigrade-unique protein.</title>
        <authorList>
            <person name="Hashimoto T."/>
            <person name="Horikawa D.D."/>
            <person name="Saito Y."/>
            <person name="Kuwahara H."/>
            <person name="Kozuka-Hata H."/>
            <person name="Shin-I T."/>
            <person name="Minakuchi Y."/>
            <person name="Ohishi K."/>
            <person name="Motoyama A."/>
            <person name="Aizu T."/>
            <person name="Enomoto A."/>
            <person name="Kondo K."/>
            <person name="Tanaka S."/>
            <person name="Hara Y."/>
            <person name="Koshikawa S."/>
            <person name="Sagara H."/>
            <person name="Miura T."/>
            <person name="Yokobori S."/>
            <person name="Miyagawa K."/>
            <person name="Suzuki Y."/>
            <person name="Kubo T."/>
            <person name="Oyama M."/>
            <person name="Kohara Y."/>
            <person name="Fujiyama A."/>
            <person name="Arakawa K."/>
            <person name="Katayama T."/>
            <person name="Toyoda A."/>
            <person name="Kunieda T."/>
        </authorList>
    </citation>
    <scope>NUCLEOTIDE SEQUENCE [LARGE SCALE GENOMIC DNA]</scope>
    <source>
        <strain evidence="1 2">YOKOZUNA-1</strain>
    </source>
</reference>
<proteinExistence type="predicted"/>
<dbReference type="AlphaFoldDB" id="A0A1D1VA76"/>
<evidence type="ECO:0000313" key="1">
    <source>
        <dbReference type="EMBL" id="GAU98549.1"/>
    </source>
</evidence>
<gene>
    <name evidence="1" type="primary">RvY_09679-1</name>
    <name evidence="1" type="synonym">RvY_09679.1</name>
    <name evidence="1" type="ORF">RvY_09679</name>
</gene>
<sequence length="87" mass="9571">MLSYLRACSHCAGNVVESSMGSIGAEAQLGIALKYLDNVLHGEHAYSAGRFRKVHSCLTGCERRHNNLEHKACFSINQLIQLQVQKG</sequence>
<comment type="caution">
    <text evidence="1">The sequence shown here is derived from an EMBL/GenBank/DDBJ whole genome shotgun (WGS) entry which is preliminary data.</text>
</comment>
<organism evidence="1 2">
    <name type="scientific">Ramazzottius varieornatus</name>
    <name type="common">Water bear</name>
    <name type="synonym">Tardigrade</name>
    <dbReference type="NCBI Taxonomy" id="947166"/>
    <lineage>
        <taxon>Eukaryota</taxon>
        <taxon>Metazoa</taxon>
        <taxon>Ecdysozoa</taxon>
        <taxon>Tardigrada</taxon>
        <taxon>Eutardigrada</taxon>
        <taxon>Parachela</taxon>
        <taxon>Hypsibioidea</taxon>
        <taxon>Ramazzottiidae</taxon>
        <taxon>Ramazzottius</taxon>
    </lineage>
</organism>
<accession>A0A1D1VA76</accession>
<evidence type="ECO:0000313" key="2">
    <source>
        <dbReference type="Proteomes" id="UP000186922"/>
    </source>
</evidence>